<accession>X1SS08</accession>
<gene>
    <name evidence="1" type="ORF">S12H4_38895</name>
</gene>
<evidence type="ECO:0000313" key="1">
    <source>
        <dbReference type="EMBL" id="GAI95857.1"/>
    </source>
</evidence>
<proteinExistence type="predicted"/>
<dbReference type="EMBL" id="BARW01023453">
    <property type="protein sequence ID" value="GAI95857.1"/>
    <property type="molecule type" value="Genomic_DNA"/>
</dbReference>
<evidence type="ECO:0008006" key="2">
    <source>
        <dbReference type="Google" id="ProtNLM"/>
    </source>
</evidence>
<comment type="caution">
    <text evidence="1">The sequence shown here is derived from an EMBL/GenBank/DDBJ whole genome shotgun (WGS) entry which is preliminary data.</text>
</comment>
<protein>
    <recommendedName>
        <fullName evidence="2">HTH luxR-type domain-containing protein</fullName>
    </recommendedName>
</protein>
<reference evidence="1" key="1">
    <citation type="journal article" date="2014" name="Front. Microbiol.">
        <title>High frequency of phylogenetically diverse reductive dehalogenase-homologous genes in deep subseafloor sedimentary metagenomes.</title>
        <authorList>
            <person name="Kawai M."/>
            <person name="Futagami T."/>
            <person name="Toyoda A."/>
            <person name="Takaki Y."/>
            <person name="Nishi S."/>
            <person name="Hori S."/>
            <person name="Arai W."/>
            <person name="Tsubouchi T."/>
            <person name="Morono Y."/>
            <person name="Uchiyama I."/>
            <person name="Ito T."/>
            <person name="Fujiyama A."/>
            <person name="Inagaki F."/>
            <person name="Takami H."/>
        </authorList>
    </citation>
    <scope>NUCLEOTIDE SEQUENCE</scope>
    <source>
        <strain evidence="1">Expedition CK06-06</strain>
    </source>
</reference>
<name>X1SS08_9ZZZZ</name>
<sequence length="71" mass="8272">MSQLSPQEEKVLDALLTTVPSVISANLHITEHHIATIKSRVRRKEAKAKRFLRLLKKYKKVLYPEKEYKGL</sequence>
<dbReference type="AlphaFoldDB" id="X1SS08"/>
<organism evidence="1">
    <name type="scientific">marine sediment metagenome</name>
    <dbReference type="NCBI Taxonomy" id="412755"/>
    <lineage>
        <taxon>unclassified sequences</taxon>
        <taxon>metagenomes</taxon>
        <taxon>ecological metagenomes</taxon>
    </lineage>
</organism>